<name>A0A212R4C8_RHOAC</name>
<evidence type="ECO:0000256" key="2">
    <source>
        <dbReference type="SAM" id="SignalP"/>
    </source>
</evidence>
<gene>
    <name evidence="3" type="ORF">SAMN06265338_102554</name>
</gene>
<dbReference type="AlphaFoldDB" id="A0A212R4C8"/>
<dbReference type="RefSeq" id="WP_088520036.1">
    <property type="nucleotide sequence ID" value="NZ_FYDG01000002.1"/>
</dbReference>
<keyword evidence="2" id="KW-0732">Signal</keyword>
<feature type="signal peptide" evidence="2">
    <location>
        <begin position="1"/>
        <end position="17"/>
    </location>
</feature>
<reference evidence="4" key="1">
    <citation type="submission" date="2017-06" db="EMBL/GenBank/DDBJ databases">
        <authorList>
            <person name="Varghese N."/>
            <person name="Submissions S."/>
        </authorList>
    </citation>
    <scope>NUCLEOTIDE SEQUENCE [LARGE SCALE GENOMIC DNA]</scope>
    <source>
        <strain evidence="4">DSM 137</strain>
    </source>
</reference>
<evidence type="ECO:0000313" key="4">
    <source>
        <dbReference type="Proteomes" id="UP000198418"/>
    </source>
</evidence>
<protein>
    <submittedName>
        <fullName evidence="3">Uncharacterized protein</fullName>
    </submittedName>
</protein>
<accession>A0A212R4C8</accession>
<proteinExistence type="predicted"/>
<feature type="chain" id="PRO_5013098084" evidence="2">
    <location>
        <begin position="18"/>
        <end position="269"/>
    </location>
</feature>
<evidence type="ECO:0000256" key="1">
    <source>
        <dbReference type="SAM" id="MobiDB-lite"/>
    </source>
</evidence>
<keyword evidence="4" id="KW-1185">Reference proteome</keyword>
<dbReference type="EMBL" id="FYDG01000002">
    <property type="protein sequence ID" value="SNB66885.1"/>
    <property type="molecule type" value="Genomic_DNA"/>
</dbReference>
<dbReference type="Proteomes" id="UP000198418">
    <property type="component" value="Unassembled WGS sequence"/>
</dbReference>
<feature type="region of interest" description="Disordered" evidence="1">
    <location>
        <begin position="240"/>
        <end position="269"/>
    </location>
</feature>
<feature type="compositionally biased region" description="Basic and acidic residues" evidence="1">
    <location>
        <begin position="241"/>
        <end position="253"/>
    </location>
</feature>
<evidence type="ECO:0000313" key="3">
    <source>
        <dbReference type="EMBL" id="SNB66885.1"/>
    </source>
</evidence>
<organism evidence="3 4">
    <name type="scientific">Rhodoblastus acidophilus</name>
    <name type="common">Rhodopseudomonas acidophila</name>
    <dbReference type="NCBI Taxonomy" id="1074"/>
    <lineage>
        <taxon>Bacteria</taxon>
        <taxon>Pseudomonadati</taxon>
        <taxon>Pseudomonadota</taxon>
        <taxon>Alphaproteobacteria</taxon>
        <taxon>Hyphomicrobiales</taxon>
        <taxon>Rhodoblastaceae</taxon>
        <taxon>Rhodoblastus</taxon>
    </lineage>
</organism>
<sequence length="269" mass="28815">MLRRIFFFMFFWALSVAAGSASDFIVGSKGGLYCASIDDLKALLVEAFVGSSDLIAGCGVLPPLAAIQSATVFRNGPFEGGVGMIANRTDLGVVAFMTVPPDDAQPAPPESGDKVKFDLLAQRGGVVRLSGADLRAETHKWIGKIVETRARCFYADLHRFQCSSGHFRVELTEVEPASARATIERECDTATKAARPVCTMPIRFKYAEFARMDLGGADGRLTLVKAVADVGYAPAQRIAQKRPDARASRRRNEALTAGSAVAKAPTLGE</sequence>